<gene>
    <name evidence="1" type="ORF">F9C07_10125</name>
</gene>
<organism evidence="1 2">
    <name type="scientific">Aspergillus flavus (strain ATCC 200026 / FGSC A1120 / IAM 13836 / NRRL 3357 / JCM 12722 / SRRC 167)</name>
    <dbReference type="NCBI Taxonomy" id="332952"/>
    <lineage>
        <taxon>Eukaryota</taxon>
        <taxon>Fungi</taxon>
        <taxon>Dikarya</taxon>
        <taxon>Ascomycota</taxon>
        <taxon>Pezizomycotina</taxon>
        <taxon>Eurotiomycetes</taxon>
        <taxon>Eurotiomycetidae</taxon>
        <taxon>Eurotiales</taxon>
        <taxon>Aspergillaceae</taxon>
        <taxon>Aspergillus</taxon>
        <taxon>Aspergillus subgen. Circumdati</taxon>
    </lineage>
</organism>
<evidence type="ECO:0000313" key="2">
    <source>
        <dbReference type="Proteomes" id="UP000596276"/>
    </source>
</evidence>
<dbReference type="VEuPathDB" id="FungiDB:F9C07_10125"/>
<dbReference type="Proteomes" id="UP000596276">
    <property type="component" value="Chromosome 4"/>
</dbReference>
<protein>
    <submittedName>
        <fullName evidence="1">Uncharacterized protein</fullName>
    </submittedName>
</protein>
<evidence type="ECO:0000313" key="1">
    <source>
        <dbReference type="EMBL" id="QRD91074.1"/>
    </source>
</evidence>
<dbReference type="AlphaFoldDB" id="A0A7U2MWA4"/>
<accession>A0A7U2MWA4</accession>
<sequence>MYVYNIPDHHNSRPTTCKRQTLRSFTFNQTCRMGDGSGAGQSGEGSDKGISFCLAFRGVVM</sequence>
<proteinExistence type="predicted"/>
<dbReference type="EMBL" id="CP044618">
    <property type="protein sequence ID" value="QRD91074.1"/>
    <property type="molecule type" value="Genomic_DNA"/>
</dbReference>
<reference evidence="2" key="1">
    <citation type="journal article" date="2021" name="G3 (Bethesda)">
        <title>Chromosome assembled and annotated genome sequence of Aspergillus flavus NRRL 3357.</title>
        <authorList>
            <person name="Skerker J.M."/>
            <person name="Pianalto K.M."/>
            <person name="Mondo S.J."/>
            <person name="Yang K."/>
            <person name="Arkin A.P."/>
            <person name="Keller N.P."/>
            <person name="Grigoriev I.V."/>
            <person name="Louise Glass N.L."/>
        </authorList>
    </citation>
    <scope>NUCLEOTIDE SEQUENCE [LARGE SCALE GENOMIC DNA]</scope>
    <source>
        <strain evidence="2">ATCC 200026 / FGSC A1120 / IAM 13836 / NRRL 3357 / JCM 12722 / SRRC 167</strain>
    </source>
</reference>
<keyword evidence="2" id="KW-1185">Reference proteome</keyword>
<name>A0A7U2MWA4_ASPFN</name>